<sequence length="141" mass="15283">MSTVDARRRTSRNQTLVAVFSLTVVGGVIALFFWSITSPQKVATKKCRAETMYLLTAAVNQHGHIVHMSTATLSTAPPPEDSLLDYRPGTDKHFIVTGTAALSPEPDTTLPFTCDAVVTPQNRVDAKVSMDPESLLKKSLP</sequence>
<dbReference type="AlphaFoldDB" id="A0A916TCG4"/>
<reference evidence="2" key="2">
    <citation type="submission" date="2020-09" db="EMBL/GenBank/DDBJ databases">
        <authorList>
            <person name="Sun Q."/>
            <person name="Zhou Y."/>
        </authorList>
    </citation>
    <scope>NUCLEOTIDE SEQUENCE</scope>
    <source>
        <strain evidence="2">CGMCC 1.12827</strain>
    </source>
</reference>
<proteinExistence type="predicted"/>
<organism evidence="2 3">
    <name type="scientific">Gordonia jinhuaensis</name>
    <dbReference type="NCBI Taxonomy" id="1517702"/>
    <lineage>
        <taxon>Bacteria</taxon>
        <taxon>Bacillati</taxon>
        <taxon>Actinomycetota</taxon>
        <taxon>Actinomycetes</taxon>
        <taxon>Mycobacteriales</taxon>
        <taxon>Gordoniaceae</taxon>
        <taxon>Gordonia</taxon>
    </lineage>
</organism>
<comment type="caution">
    <text evidence="2">The sequence shown here is derived from an EMBL/GenBank/DDBJ whole genome shotgun (WGS) entry which is preliminary data.</text>
</comment>
<keyword evidence="1" id="KW-0812">Transmembrane</keyword>
<keyword evidence="3" id="KW-1185">Reference proteome</keyword>
<accession>A0A916TCG4</accession>
<keyword evidence="1" id="KW-0472">Membrane</keyword>
<evidence type="ECO:0000313" key="3">
    <source>
        <dbReference type="Proteomes" id="UP000621454"/>
    </source>
</evidence>
<evidence type="ECO:0000256" key="1">
    <source>
        <dbReference type="SAM" id="Phobius"/>
    </source>
</evidence>
<gene>
    <name evidence="2" type="ORF">GCM10011489_29410</name>
</gene>
<evidence type="ECO:0000313" key="2">
    <source>
        <dbReference type="EMBL" id="GGB39912.1"/>
    </source>
</evidence>
<feature type="transmembrane region" description="Helical" evidence="1">
    <location>
        <begin position="16"/>
        <end position="36"/>
    </location>
</feature>
<dbReference type="EMBL" id="BMGC01000024">
    <property type="protein sequence ID" value="GGB39912.1"/>
    <property type="molecule type" value="Genomic_DNA"/>
</dbReference>
<protein>
    <submittedName>
        <fullName evidence="2">Uncharacterized protein</fullName>
    </submittedName>
</protein>
<reference evidence="2" key="1">
    <citation type="journal article" date="2014" name="Int. J. Syst. Evol. Microbiol.">
        <title>Complete genome sequence of Corynebacterium casei LMG S-19264T (=DSM 44701T), isolated from a smear-ripened cheese.</title>
        <authorList>
            <consortium name="US DOE Joint Genome Institute (JGI-PGF)"/>
            <person name="Walter F."/>
            <person name="Albersmeier A."/>
            <person name="Kalinowski J."/>
            <person name="Ruckert C."/>
        </authorList>
    </citation>
    <scope>NUCLEOTIDE SEQUENCE</scope>
    <source>
        <strain evidence="2">CGMCC 1.12827</strain>
    </source>
</reference>
<name>A0A916TCG4_9ACTN</name>
<dbReference type="RefSeq" id="WP_188587339.1">
    <property type="nucleotide sequence ID" value="NZ_BMGC01000024.1"/>
</dbReference>
<dbReference type="Proteomes" id="UP000621454">
    <property type="component" value="Unassembled WGS sequence"/>
</dbReference>
<keyword evidence="1" id="KW-1133">Transmembrane helix</keyword>